<organism evidence="1 2">
    <name type="scientific">Cichorium intybus</name>
    <name type="common">Chicory</name>
    <dbReference type="NCBI Taxonomy" id="13427"/>
    <lineage>
        <taxon>Eukaryota</taxon>
        <taxon>Viridiplantae</taxon>
        <taxon>Streptophyta</taxon>
        <taxon>Embryophyta</taxon>
        <taxon>Tracheophyta</taxon>
        <taxon>Spermatophyta</taxon>
        <taxon>Magnoliopsida</taxon>
        <taxon>eudicotyledons</taxon>
        <taxon>Gunneridae</taxon>
        <taxon>Pentapetalae</taxon>
        <taxon>asterids</taxon>
        <taxon>campanulids</taxon>
        <taxon>Asterales</taxon>
        <taxon>Asteraceae</taxon>
        <taxon>Cichorioideae</taxon>
        <taxon>Cichorieae</taxon>
        <taxon>Cichoriinae</taxon>
        <taxon>Cichorium</taxon>
    </lineage>
</organism>
<sequence>MCARVSVRKLFTPSFRKSWATEFGRKEILKEWRLGITVIKEMRENGYQVNPGSVQKQIMNALHLGEREKASSLLSHIGYNNLKPNNFVKILQYCAFTPDPPFVLEILRTMEEKGVDINNECHILMIQALCKGGYIEEAFNLMNNIGETTDLYSSLNKYNIILEASAKLESATHANKCLDLMEHDMAGKNETTYTELLKHAVLQKNLPAVHDIWKEYSKYYNFNLISLREFIWAFTRLGDVGPACEALRQLVDLVFRGGFTIKKNAEGKLVISRLDVPIPFYSNLEWDRCERVDITSVPSIYENNMDHIKIVGFDFKEVKHVGRVLENSNIGLVMRILRLSFTDVIQACVREKNHELAQQLFFQMQNLGIKPSRVAYDGLIRVLLHERGLHDSIEVLNSMQKKNMKPLDSTLAALSAKCSKEFELNLAESFLNQIVICTSSYPYNQLLEACDTLDQPERGVQVFGKMKKLKVSPNITTYELLFSLFGNVNAPYENGNKLSQSEAAKRINAIENDMIRNGIQHSYASIRNLLKALGSEGMISGVDHYLQVAQNKLTTPGTPIYNIVLHSLIEAKEDEKAVNLFKNLVSQGYQPNDVTCNIMIDCCSITRSFKSAQGFIAMMIRYGYPPQTQTYTALIKLVLELGDFDEALILLNQACSEGIELDAVLFNTILKVASWKDRIDIIEYIMDRMHKERVPPDPETCGHVVSAYVNREFFTTAMEALQIMSIHMIRQEDIDKNRKIFEEDFIYSEDSEAESRALDLFKDSNENLAVALLNLRWCAMAGYRISWLTGQSRWVKRLSDTNRFR</sequence>
<keyword evidence="2" id="KW-1185">Reference proteome</keyword>
<accession>A0ACB9BRD9</accession>
<reference evidence="1 2" key="2">
    <citation type="journal article" date="2022" name="Mol. Ecol. Resour.">
        <title>The genomes of chicory, endive, great burdock and yacon provide insights into Asteraceae paleo-polyploidization history and plant inulin production.</title>
        <authorList>
            <person name="Fan W."/>
            <person name="Wang S."/>
            <person name="Wang H."/>
            <person name="Wang A."/>
            <person name="Jiang F."/>
            <person name="Liu H."/>
            <person name="Zhao H."/>
            <person name="Xu D."/>
            <person name="Zhang Y."/>
        </authorList>
    </citation>
    <scope>NUCLEOTIDE SEQUENCE [LARGE SCALE GENOMIC DNA]</scope>
    <source>
        <strain evidence="2">cv. Punajuju</strain>
        <tissue evidence="1">Leaves</tissue>
    </source>
</reference>
<protein>
    <submittedName>
        <fullName evidence="1">Uncharacterized protein</fullName>
    </submittedName>
</protein>
<evidence type="ECO:0000313" key="1">
    <source>
        <dbReference type="EMBL" id="KAI3724621.1"/>
    </source>
</evidence>
<comment type="caution">
    <text evidence="1">The sequence shown here is derived from an EMBL/GenBank/DDBJ whole genome shotgun (WGS) entry which is preliminary data.</text>
</comment>
<reference evidence="2" key="1">
    <citation type="journal article" date="2022" name="Mol. Ecol. Resour.">
        <title>The genomes of chicory, endive, great burdock and yacon provide insights into Asteraceae palaeo-polyploidization history and plant inulin production.</title>
        <authorList>
            <person name="Fan W."/>
            <person name="Wang S."/>
            <person name="Wang H."/>
            <person name="Wang A."/>
            <person name="Jiang F."/>
            <person name="Liu H."/>
            <person name="Zhao H."/>
            <person name="Xu D."/>
            <person name="Zhang Y."/>
        </authorList>
    </citation>
    <scope>NUCLEOTIDE SEQUENCE [LARGE SCALE GENOMIC DNA]</scope>
    <source>
        <strain evidence="2">cv. Punajuju</strain>
    </source>
</reference>
<gene>
    <name evidence="1" type="ORF">L2E82_36404</name>
</gene>
<name>A0ACB9BRD9_CICIN</name>
<dbReference type="EMBL" id="CM042014">
    <property type="protein sequence ID" value="KAI3724621.1"/>
    <property type="molecule type" value="Genomic_DNA"/>
</dbReference>
<evidence type="ECO:0000313" key="2">
    <source>
        <dbReference type="Proteomes" id="UP001055811"/>
    </source>
</evidence>
<proteinExistence type="predicted"/>
<dbReference type="Proteomes" id="UP001055811">
    <property type="component" value="Linkage Group LG06"/>
</dbReference>